<reference evidence="1 2" key="1">
    <citation type="submission" date="2016-10" db="EMBL/GenBank/DDBJ databases">
        <authorList>
            <person name="Varghese N."/>
            <person name="Submissions S."/>
        </authorList>
    </citation>
    <scope>NUCLEOTIDE SEQUENCE [LARGE SCALE GENOMIC DNA]</scope>
    <source>
        <strain evidence="1 2">S7-754</strain>
    </source>
</reference>
<dbReference type="Proteomes" id="UP000323502">
    <property type="component" value="Unassembled WGS sequence"/>
</dbReference>
<evidence type="ECO:0000313" key="2">
    <source>
        <dbReference type="Proteomes" id="UP000323502"/>
    </source>
</evidence>
<accession>A0A1G7NHF5</accession>
<dbReference type="RefSeq" id="WP_183961234.1">
    <property type="nucleotide sequence ID" value="NZ_JACIEY010000007.1"/>
</dbReference>
<dbReference type="EMBL" id="FNBI01000005">
    <property type="protein sequence ID" value="SDF73396.1"/>
    <property type="molecule type" value="Genomic_DNA"/>
</dbReference>
<evidence type="ECO:0000313" key="1">
    <source>
        <dbReference type="EMBL" id="SDF73396.1"/>
    </source>
</evidence>
<sequence length="247" mass="26883">MVMQQIDLVGSKTATTKPWQDVIKAPLSRWDIDPLEADAADDEVVVTTCRRLLRLSIAATEVGARFALDGMEHDPAAWMMTPRTVFDDRCPIDACQDLDAFNRNVVLHGLGLGLDADPSYVDDLLSDDDAGDINDPRMDDVVIPFPSSRKFKLLTCWVDAQVGGRRLLAFCALVTDREDDLVERVADRFGTSAATTANYQVGFDQTTALATAMISPAMADMLLLVAQDPSSSLAAGLDVCLEQRFAA</sequence>
<keyword evidence="2" id="KW-1185">Reference proteome</keyword>
<organism evidence="1 2">
    <name type="scientific">Sphingomonas carotinifaciens</name>
    <dbReference type="NCBI Taxonomy" id="1166323"/>
    <lineage>
        <taxon>Bacteria</taxon>
        <taxon>Pseudomonadati</taxon>
        <taxon>Pseudomonadota</taxon>
        <taxon>Alphaproteobacteria</taxon>
        <taxon>Sphingomonadales</taxon>
        <taxon>Sphingomonadaceae</taxon>
        <taxon>Sphingomonas</taxon>
    </lineage>
</organism>
<protein>
    <submittedName>
        <fullName evidence="1">Uncharacterized protein</fullName>
    </submittedName>
</protein>
<name>A0A1G7NHF5_9SPHN</name>
<proteinExistence type="predicted"/>
<gene>
    <name evidence="1" type="ORF">SAMN05216557_105166</name>
</gene>
<dbReference type="AlphaFoldDB" id="A0A1G7NHF5"/>